<organism evidence="1 2">
    <name type="scientific">Fibrobacter intestinalis</name>
    <dbReference type="NCBI Taxonomy" id="28122"/>
    <lineage>
        <taxon>Bacteria</taxon>
        <taxon>Pseudomonadati</taxon>
        <taxon>Fibrobacterota</taxon>
        <taxon>Fibrobacteria</taxon>
        <taxon>Fibrobacterales</taxon>
        <taxon>Fibrobacteraceae</taxon>
        <taxon>Fibrobacter</taxon>
    </lineage>
</organism>
<sequence>MRFWGGKNMGIMYNPTLNFRKHFFSKGEFFFQTGTLFHKVNFFSRAARYSPAHEPWELVPLDELSLSGILQRWNQRFQVSNPSPRYVIARRDSTVAICAGFPSLRGAIAPWQSYLRKKDCFTPVGFAMTKNPQRGCGKPEKHSKIVSESLGKWKNAKHNGEVIFAAIPSLRAKRASPH</sequence>
<gene>
    <name evidence="1" type="ORF">SAMN05720469_10316</name>
</gene>
<protein>
    <submittedName>
        <fullName evidence="1">Uncharacterized protein</fullName>
    </submittedName>
</protein>
<keyword evidence="2" id="KW-1185">Reference proteome</keyword>
<evidence type="ECO:0000313" key="2">
    <source>
        <dbReference type="Proteomes" id="UP000184275"/>
    </source>
</evidence>
<dbReference type="EMBL" id="FRAW01000003">
    <property type="protein sequence ID" value="SHK24236.1"/>
    <property type="molecule type" value="Genomic_DNA"/>
</dbReference>
<evidence type="ECO:0000313" key="1">
    <source>
        <dbReference type="EMBL" id="SHK24236.1"/>
    </source>
</evidence>
<dbReference type="AlphaFoldDB" id="A0A1M6QVK5"/>
<dbReference type="Proteomes" id="UP000184275">
    <property type="component" value="Unassembled WGS sequence"/>
</dbReference>
<reference evidence="2" key="1">
    <citation type="submission" date="2016-11" db="EMBL/GenBank/DDBJ databases">
        <authorList>
            <person name="Varghese N."/>
            <person name="Submissions S."/>
        </authorList>
    </citation>
    <scope>NUCLEOTIDE SEQUENCE [LARGE SCALE GENOMIC DNA]</scope>
    <source>
        <strain evidence="2">UWOS</strain>
    </source>
</reference>
<accession>A0A1M6QVK5</accession>
<name>A0A1M6QVK5_9BACT</name>
<proteinExistence type="predicted"/>